<name>A0ABM0MFV7_SACKO</name>
<feature type="region of interest" description="Disordered" evidence="1">
    <location>
        <begin position="18"/>
        <end position="120"/>
    </location>
</feature>
<accession>A0ABM0MFV7</accession>
<dbReference type="RefSeq" id="XP_006818898.1">
    <property type="nucleotide sequence ID" value="XM_006818835.1"/>
</dbReference>
<evidence type="ECO:0000313" key="4">
    <source>
        <dbReference type="RefSeq" id="XP_006818898.1"/>
    </source>
</evidence>
<feature type="transmembrane region" description="Helical" evidence="2">
    <location>
        <begin position="153"/>
        <end position="173"/>
    </location>
</feature>
<keyword evidence="2" id="KW-0812">Transmembrane</keyword>
<evidence type="ECO:0000256" key="2">
    <source>
        <dbReference type="SAM" id="Phobius"/>
    </source>
</evidence>
<keyword evidence="2" id="KW-1133">Transmembrane helix</keyword>
<keyword evidence="3" id="KW-1185">Reference proteome</keyword>
<dbReference type="Proteomes" id="UP000694865">
    <property type="component" value="Unplaced"/>
</dbReference>
<gene>
    <name evidence="4" type="primary">LOC100378027</name>
</gene>
<feature type="compositionally biased region" description="Acidic residues" evidence="1">
    <location>
        <begin position="76"/>
        <end position="97"/>
    </location>
</feature>
<keyword evidence="2" id="KW-0472">Membrane</keyword>
<reference evidence="4" key="1">
    <citation type="submission" date="2025-08" db="UniProtKB">
        <authorList>
            <consortium name="RefSeq"/>
        </authorList>
    </citation>
    <scope>IDENTIFICATION</scope>
    <source>
        <tissue evidence="4">Testes</tissue>
    </source>
</reference>
<feature type="compositionally biased region" description="Polar residues" evidence="1">
    <location>
        <begin position="51"/>
        <end position="63"/>
    </location>
</feature>
<evidence type="ECO:0000313" key="3">
    <source>
        <dbReference type="Proteomes" id="UP000694865"/>
    </source>
</evidence>
<protein>
    <submittedName>
        <fullName evidence="4">Uncharacterized protein C11orf24-like isoform X1</fullName>
    </submittedName>
</protein>
<proteinExistence type="predicted"/>
<dbReference type="Pfam" id="PF17823">
    <property type="entry name" value="DUF5585"/>
    <property type="match status" value="1"/>
</dbReference>
<evidence type="ECO:0000256" key="1">
    <source>
        <dbReference type="SAM" id="MobiDB-lite"/>
    </source>
</evidence>
<sequence length="197" mass="21860">MDNFTTVTMVRTTLTVEDETSTANTSEGEEHIGATEVEEVGGVSDGDYDDTTVQPHITTKPTFTTQKTATEKEETQTENEETTASESTEEGNEETTSGDESTKPSEATEKPENKEPTDAPYYTTLGFDEQTDANVANLTNFDHKLYDQTSTGALVAAMCFGILFLFAVMVLLGKRAYESYQRRHYSKMDYLINGMYN</sequence>
<dbReference type="InterPro" id="IPR041056">
    <property type="entry name" value="DUF5585"/>
</dbReference>
<feature type="compositionally biased region" description="Basic and acidic residues" evidence="1">
    <location>
        <begin position="100"/>
        <end position="117"/>
    </location>
</feature>
<organism evidence="3 4">
    <name type="scientific">Saccoglossus kowalevskii</name>
    <name type="common">Acorn worm</name>
    <dbReference type="NCBI Taxonomy" id="10224"/>
    <lineage>
        <taxon>Eukaryota</taxon>
        <taxon>Metazoa</taxon>
        <taxon>Hemichordata</taxon>
        <taxon>Enteropneusta</taxon>
        <taxon>Harrimaniidae</taxon>
        <taxon>Saccoglossus</taxon>
    </lineage>
</organism>
<dbReference type="GeneID" id="100378027"/>